<dbReference type="InterPro" id="IPR052971">
    <property type="entry name" value="TRP_calcium_channel"/>
</dbReference>
<evidence type="ECO:0000313" key="5">
    <source>
        <dbReference type="EMBL" id="KAB8338871.1"/>
    </source>
</evidence>
<feature type="transmembrane region" description="Helical" evidence="2">
    <location>
        <begin position="270"/>
        <end position="287"/>
    </location>
</feature>
<protein>
    <recommendedName>
        <fullName evidence="7">Ion transport domain-containing protein</fullName>
    </recommendedName>
</protein>
<keyword evidence="6" id="KW-1185">Reference proteome</keyword>
<dbReference type="OrthoDB" id="2373987at2759"/>
<proteinExistence type="predicted"/>
<evidence type="ECO:0000256" key="2">
    <source>
        <dbReference type="SAM" id="Phobius"/>
    </source>
</evidence>
<feature type="transmembrane region" description="Helical" evidence="2">
    <location>
        <begin position="402"/>
        <end position="420"/>
    </location>
</feature>
<name>A0A5N6KSI6_9ROSI</name>
<keyword evidence="2" id="KW-0472">Membrane</keyword>
<dbReference type="PANTHER" id="PTHR35859:SF1">
    <property type="entry name" value="NONSELECTIVE CATION CHANNEL PROTEIN"/>
    <property type="match status" value="1"/>
</dbReference>
<dbReference type="AlphaFoldDB" id="A0A5N6KSI6"/>
<dbReference type="InterPro" id="IPR056337">
    <property type="entry name" value="LHD_YVC1"/>
</dbReference>
<keyword evidence="2" id="KW-1133">Transmembrane helix</keyword>
<evidence type="ECO:0008006" key="7">
    <source>
        <dbReference type="Google" id="ProtNLM"/>
    </source>
</evidence>
<comment type="caution">
    <text evidence="5">The sequence shown here is derived from an EMBL/GenBank/DDBJ whole genome shotgun (WGS) entry which is preliminary data.</text>
</comment>
<dbReference type="Pfam" id="PF23317">
    <property type="entry name" value="YVC1_C"/>
    <property type="match status" value="1"/>
</dbReference>
<dbReference type="PANTHER" id="PTHR35859">
    <property type="entry name" value="NONSELECTIVE CATION CHANNEL PROTEIN"/>
    <property type="match status" value="1"/>
</dbReference>
<feature type="region of interest" description="Disordered" evidence="1">
    <location>
        <begin position="597"/>
        <end position="651"/>
    </location>
</feature>
<feature type="transmembrane region" description="Helical" evidence="2">
    <location>
        <begin position="367"/>
        <end position="390"/>
    </location>
</feature>
<dbReference type="Pfam" id="PF23190">
    <property type="entry name" value="LHD_TRPY1"/>
    <property type="match status" value="1"/>
</dbReference>
<sequence length="678" mass="76951">MSRPCPIASSVRIVRLVHPAQALSSLRSKMLFQLLPGLPRPLEVCECSTDVSILLTRWDVIQGISDPYSLEQLRAPRLNTTVVRPLVETLYDLHDISIVYCLLVNRFQFLREQSYQAHFQSVNTSRALLCEVLALKLLRRFEEESTGRKGLLLLANILIAGFEPFQNAPGDLLQRSSKALRWTIQDRGGYERQMTALEIAIVSNSKLFLSSPACQKVVDAIYTGRIIYTPSSFIDILPDHYKHKGISLYDPRKANLLNQYRLNVPRTRNIIEVFQFIVLLALFIWVMESREPLRFSIAEWVFCFYSFGWILDQMASILEHGWQVYTQNLWSFLDVTFCAIYVMYFAMRMHGLRTGSVELGQPALDMLAMGAPFLVPRLAFNIFSENLVFVSLRDMMAKFMQLTFLAVWSFTGFFAAMIWLSDGSHRSVTIGKWMLWVWFGLDGTGIGRSPEFHWFFGPVLMVAFAILGNTLFLTILVSTLSHSFSNITRHSVAEVQFRRAVLTFEGVKSDALFSYPPPFNLLALLIMLPLKLVLSSRWFHKVNVTVIRTINAPLLVAIALFERHNLWPKGDKARRRQNLGDFSRFHVHGDIQAVFEAEPPSGLPDIPPPNNDEEVAAESESSTASADEAEDHEEVGTASTDMTQRLESLEKSTKRVEALLKRVCDSMDDRAGATSEGD</sequence>
<keyword evidence="2" id="KW-0812">Transmembrane</keyword>
<feature type="compositionally biased region" description="Pro residues" evidence="1">
    <location>
        <begin position="601"/>
        <end position="610"/>
    </location>
</feature>
<organism evidence="5 6">
    <name type="scientific">Carpinus fangiana</name>
    <dbReference type="NCBI Taxonomy" id="176857"/>
    <lineage>
        <taxon>Eukaryota</taxon>
        <taxon>Viridiplantae</taxon>
        <taxon>Streptophyta</taxon>
        <taxon>Embryophyta</taxon>
        <taxon>Tracheophyta</taxon>
        <taxon>Spermatophyta</taxon>
        <taxon>Magnoliopsida</taxon>
        <taxon>eudicotyledons</taxon>
        <taxon>Gunneridae</taxon>
        <taxon>Pentapetalae</taxon>
        <taxon>rosids</taxon>
        <taxon>fabids</taxon>
        <taxon>Fagales</taxon>
        <taxon>Betulaceae</taxon>
        <taxon>Carpinus</taxon>
    </lineage>
</organism>
<feature type="transmembrane region" description="Helical" evidence="2">
    <location>
        <begin position="455"/>
        <end position="480"/>
    </location>
</feature>
<feature type="compositionally biased region" description="Polar residues" evidence="1">
    <location>
        <begin position="637"/>
        <end position="646"/>
    </location>
</feature>
<accession>A0A5N6KSI6</accession>
<dbReference type="EMBL" id="VIBQ01000010">
    <property type="protein sequence ID" value="KAB8338871.1"/>
    <property type="molecule type" value="Genomic_DNA"/>
</dbReference>
<gene>
    <name evidence="5" type="ORF">FH972_021815</name>
</gene>
<reference evidence="5 6" key="1">
    <citation type="submission" date="2019-06" db="EMBL/GenBank/DDBJ databases">
        <title>A chromosomal-level reference genome of Carpinus fangiana (Coryloideae, Betulaceae).</title>
        <authorList>
            <person name="Yang X."/>
            <person name="Wang Z."/>
            <person name="Zhang L."/>
            <person name="Hao G."/>
            <person name="Liu J."/>
            <person name="Yang Y."/>
        </authorList>
    </citation>
    <scope>NUCLEOTIDE SEQUENCE [LARGE SCALE GENOMIC DNA]</scope>
    <source>
        <strain evidence="5">Cfa_2016G</strain>
        <tissue evidence="5">Leaf</tissue>
    </source>
</reference>
<evidence type="ECO:0000259" key="4">
    <source>
        <dbReference type="Pfam" id="PF23317"/>
    </source>
</evidence>
<feature type="transmembrane region" description="Helical" evidence="2">
    <location>
        <begin position="293"/>
        <end position="312"/>
    </location>
</feature>
<evidence type="ECO:0000256" key="1">
    <source>
        <dbReference type="SAM" id="MobiDB-lite"/>
    </source>
</evidence>
<evidence type="ECO:0000259" key="3">
    <source>
        <dbReference type="Pfam" id="PF23190"/>
    </source>
</evidence>
<feature type="transmembrane region" description="Helical" evidence="2">
    <location>
        <begin position="545"/>
        <end position="566"/>
    </location>
</feature>
<feature type="transmembrane region" description="Helical" evidence="2">
    <location>
        <begin position="324"/>
        <end position="347"/>
    </location>
</feature>
<feature type="domain" description="Calcium channel YVC1-like C-terminal transmembrane" evidence="4">
    <location>
        <begin position="276"/>
        <end position="564"/>
    </location>
</feature>
<feature type="domain" description="YVC1 N-terminal linker helical" evidence="3">
    <location>
        <begin position="78"/>
        <end position="243"/>
    </location>
</feature>
<dbReference type="InterPro" id="IPR056336">
    <property type="entry name" value="YVC1_C"/>
</dbReference>
<feature type="transmembrane region" description="Helical" evidence="2">
    <location>
        <begin position="519"/>
        <end position="539"/>
    </location>
</feature>
<evidence type="ECO:0000313" key="6">
    <source>
        <dbReference type="Proteomes" id="UP000327013"/>
    </source>
</evidence>
<dbReference type="Proteomes" id="UP000327013">
    <property type="component" value="Unassembled WGS sequence"/>
</dbReference>